<sequence>MTARTFARAAVAALTVMVLGLAGAAPAAASAPRVSGILDCNASADGCDLNLHSETPTISGNTLAGETLTAHAGDWGPAPLTLTYQWYRDGFGILDADEPTHRLTNADAGSMITVRVRATKPDYNTVAKMSAPTGPITGVVEPKRPQITGVPPSDHGAPEVGQTITAVSSGWDPAAVTLSYQWRRSGDPIPGAADSSYQVVPADAGHTLTVTVTGTAPNHIAAEATSYPTWPVPGGVFAAAPAPTISGTAAIGETLTVKPGAWSPAAEVFHYQWLADGTPLWMATGPTYTVPAGSGDSRISVRVTAHRRGFTPTTRTSAQTGKVFPASPTPTISGTRAVGSTLTAKPGTWLWTSTGAPSAPSFGYQWYRNGAAISGATSSAYRLSVWDAGKRVTVRVTGRKTGYATTARTSSPTGMITGGKFSVTPTPKLSGTAKAGSTLTATAGSWAPTPTLTYTWKRNGTAIPGATGRTYALTNSDAGKKVTVTVTARRTGFPTTSRTSAATVTITGGRFTGGAVAISGTKKVGATLTANRSGFSPTPSAYAYQWYRNGVKIAGATSSTYKLTGSDVGRTITVKVAAKRSGFDTRIITSAGYGPIAR</sequence>
<name>A0ABV6RY19_9GAMM</name>
<feature type="chain" id="PRO_5046594636" description="Ig-like domain-containing protein" evidence="2">
    <location>
        <begin position="28"/>
        <end position="598"/>
    </location>
</feature>
<protein>
    <recommendedName>
        <fullName evidence="5">Ig-like domain-containing protein</fullName>
    </recommendedName>
</protein>
<dbReference type="Proteomes" id="UP001589896">
    <property type="component" value="Unassembled WGS sequence"/>
</dbReference>
<dbReference type="RefSeq" id="WP_386675300.1">
    <property type="nucleotide sequence ID" value="NZ_JBHLTG010000009.1"/>
</dbReference>
<accession>A0ABV6RY19</accession>
<feature type="signal peptide" evidence="2">
    <location>
        <begin position="1"/>
        <end position="27"/>
    </location>
</feature>
<organism evidence="3 4">
    <name type="scientific">Lysobacter korlensis</name>
    <dbReference type="NCBI Taxonomy" id="553636"/>
    <lineage>
        <taxon>Bacteria</taxon>
        <taxon>Pseudomonadati</taxon>
        <taxon>Pseudomonadota</taxon>
        <taxon>Gammaproteobacteria</taxon>
        <taxon>Lysobacterales</taxon>
        <taxon>Lysobacteraceae</taxon>
        <taxon>Lysobacter</taxon>
    </lineage>
</organism>
<keyword evidence="4" id="KW-1185">Reference proteome</keyword>
<evidence type="ECO:0000313" key="4">
    <source>
        <dbReference type="Proteomes" id="UP001589896"/>
    </source>
</evidence>
<evidence type="ECO:0000313" key="3">
    <source>
        <dbReference type="EMBL" id="MFC0681869.1"/>
    </source>
</evidence>
<dbReference type="EMBL" id="JBHLTG010000009">
    <property type="protein sequence ID" value="MFC0681869.1"/>
    <property type="molecule type" value="Genomic_DNA"/>
</dbReference>
<reference evidence="3 4" key="1">
    <citation type="submission" date="2024-09" db="EMBL/GenBank/DDBJ databases">
        <authorList>
            <person name="Sun Q."/>
            <person name="Mori K."/>
        </authorList>
    </citation>
    <scope>NUCLEOTIDE SEQUENCE [LARGE SCALE GENOMIC DNA]</scope>
    <source>
        <strain evidence="3 4">KCTC 23076</strain>
    </source>
</reference>
<gene>
    <name evidence="3" type="ORF">ACFFGH_28890</name>
</gene>
<evidence type="ECO:0000256" key="2">
    <source>
        <dbReference type="SAM" id="SignalP"/>
    </source>
</evidence>
<evidence type="ECO:0000256" key="1">
    <source>
        <dbReference type="SAM" id="MobiDB-lite"/>
    </source>
</evidence>
<feature type="compositionally biased region" description="Polar residues" evidence="1">
    <location>
        <begin position="404"/>
        <end position="414"/>
    </location>
</feature>
<comment type="caution">
    <text evidence="3">The sequence shown here is derived from an EMBL/GenBank/DDBJ whole genome shotgun (WGS) entry which is preliminary data.</text>
</comment>
<dbReference type="Gene3D" id="2.60.40.2700">
    <property type="match status" value="6"/>
</dbReference>
<proteinExistence type="predicted"/>
<feature type="region of interest" description="Disordered" evidence="1">
    <location>
        <begin position="404"/>
        <end position="423"/>
    </location>
</feature>
<keyword evidence="2" id="KW-0732">Signal</keyword>
<evidence type="ECO:0008006" key="5">
    <source>
        <dbReference type="Google" id="ProtNLM"/>
    </source>
</evidence>